<evidence type="ECO:0000313" key="2">
    <source>
        <dbReference type="Proteomes" id="UP000887159"/>
    </source>
</evidence>
<dbReference type="Proteomes" id="UP000887159">
    <property type="component" value="Unassembled WGS sequence"/>
</dbReference>
<reference evidence="1" key="1">
    <citation type="submission" date="2020-08" db="EMBL/GenBank/DDBJ databases">
        <title>Multicomponent nature underlies the extraordinary mechanical properties of spider dragline silk.</title>
        <authorList>
            <person name="Kono N."/>
            <person name="Nakamura H."/>
            <person name="Mori M."/>
            <person name="Yoshida Y."/>
            <person name="Ohtoshi R."/>
            <person name="Malay A.D."/>
            <person name="Moran D.A.P."/>
            <person name="Tomita M."/>
            <person name="Numata K."/>
            <person name="Arakawa K."/>
        </authorList>
    </citation>
    <scope>NUCLEOTIDE SEQUENCE</scope>
</reference>
<proteinExistence type="predicted"/>
<keyword evidence="2" id="KW-1185">Reference proteome</keyword>
<name>A0A8X7BFI6_TRICX</name>
<protein>
    <submittedName>
        <fullName evidence="1">Uncharacterized protein</fullName>
    </submittedName>
</protein>
<gene>
    <name evidence="1" type="ORF">TNCV_4149631</name>
</gene>
<sequence length="126" mass="14297">MYGYYRLVSLPVEDSRCLATIRHDASQKGKTPFTIVLTFTMGDFTYAENAIEMGLRDTRSFYVTRHNAGRQRAVRSPSLEESILNVVAVRPESSTRAVAHYVSVSHQTVCRVLNEDSLHLLHVQRV</sequence>
<organism evidence="1 2">
    <name type="scientific">Trichonephila clavipes</name>
    <name type="common">Golden silk orbweaver</name>
    <name type="synonym">Nephila clavipes</name>
    <dbReference type="NCBI Taxonomy" id="2585209"/>
    <lineage>
        <taxon>Eukaryota</taxon>
        <taxon>Metazoa</taxon>
        <taxon>Ecdysozoa</taxon>
        <taxon>Arthropoda</taxon>
        <taxon>Chelicerata</taxon>
        <taxon>Arachnida</taxon>
        <taxon>Araneae</taxon>
        <taxon>Araneomorphae</taxon>
        <taxon>Entelegynae</taxon>
        <taxon>Araneoidea</taxon>
        <taxon>Nephilidae</taxon>
        <taxon>Trichonephila</taxon>
    </lineage>
</organism>
<evidence type="ECO:0000313" key="1">
    <source>
        <dbReference type="EMBL" id="GFY28532.1"/>
    </source>
</evidence>
<comment type="caution">
    <text evidence="1">The sequence shown here is derived from an EMBL/GenBank/DDBJ whole genome shotgun (WGS) entry which is preliminary data.</text>
</comment>
<dbReference type="AlphaFoldDB" id="A0A8X7BFI6"/>
<dbReference type="EMBL" id="BMAU01021385">
    <property type="protein sequence ID" value="GFY28532.1"/>
    <property type="molecule type" value="Genomic_DNA"/>
</dbReference>
<accession>A0A8X7BFI6</accession>